<dbReference type="Proteomes" id="UP000321301">
    <property type="component" value="Unassembled WGS sequence"/>
</dbReference>
<proteinExistence type="predicted"/>
<comment type="caution">
    <text evidence="1">The sequence shown here is derived from an EMBL/GenBank/DDBJ whole genome shotgun (WGS) entry which is preliminary data.</text>
</comment>
<sequence length="56" mass="6606">MVYTQVKQFLLGYSKGILFKIKEVKIHLVFGPIIISFISKRDKIKNSLDKRYKNAF</sequence>
<accession>A0A512C9C1</accession>
<name>A0A512C9C1_9BACT</name>
<evidence type="ECO:0000313" key="2">
    <source>
        <dbReference type="Proteomes" id="UP000321301"/>
    </source>
</evidence>
<evidence type="ECO:0000313" key="1">
    <source>
        <dbReference type="EMBL" id="GEO20737.1"/>
    </source>
</evidence>
<protein>
    <submittedName>
        <fullName evidence="1">Uncharacterized protein</fullName>
    </submittedName>
</protein>
<dbReference type="EMBL" id="BJYV01000004">
    <property type="protein sequence ID" value="GEO20737.1"/>
    <property type="molecule type" value="Genomic_DNA"/>
</dbReference>
<gene>
    <name evidence="1" type="ORF">CQA01_12710</name>
</gene>
<keyword evidence="2" id="KW-1185">Reference proteome</keyword>
<dbReference type="AlphaFoldDB" id="A0A512C9C1"/>
<organism evidence="1 2">
    <name type="scientific">Cyclobacterium qasimii</name>
    <dbReference type="NCBI Taxonomy" id="1350429"/>
    <lineage>
        <taxon>Bacteria</taxon>
        <taxon>Pseudomonadati</taxon>
        <taxon>Bacteroidota</taxon>
        <taxon>Cytophagia</taxon>
        <taxon>Cytophagales</taxon>
        <taxon>Cyclobacteriaceae</taxon>
        <taxon>Cyclobacterium</taxon>
    </lineage>
</organism>
<reference evidence="1 2" key="1">
    <citation type="submission" date="2019-07" db="EMBL/GenBank/DDBJ databases">
        <title>Whole genome shotgun sequence of Cyclobacterium qasimii NBRC 106168.</title>
        <authorList>
            <person name="Hosoyama A."/>
            <person name="Uohara A."/>
            <person name="Ohji S."/>
            <person name="Ichikawa N."/>
        </authorList>
    </citation>
    <scope>NUCLEOTIDE SEQUENCE [LARGE SCALE GENOMIC DNA]</scope>
    <source>
        <strain evidence="1 2">NBRC 106168</strain>
    </source>
</reference>